<gene>
    <name evidence="4" type="ORF">H4683_003174</name>
</gene>
<dbReference type="AlphaFoldDB" id="A0A927R5H7"/>
<name>A0A927R5H7_9BACL</name>
<feature type="domain" description="SLH" evidence="3">
    <location>
        <begin position="29"/>
        <end position="92"/>
    </location>
</feature>
<sequence length="1130" mass="118132">MANQPTKYRKFVIGAASAALVATAVAPVASAADFKDTKGNTHQEAINALSDAGVISGYPDGTFQPNKTLTRSDVVKLLGKWLVKEGASIPADAVSKPRFSDLTSKSNKELLEYAAVVKDNGVFNGSNGRLLAGDKISRENMAVVIVRAFDSVKKIDLNTYVAGQEFKRDVTDLASAKAEAQGAIDVLDFFDITNPTVASFNPKGSTTRGHFATFLHKAINTDYSKVTGVTTGATAAVKAINATTVEVSFKEAITDINSLKFTIEGLAISNAAVKQTDSKVVVLTTAVQTGDKEYTVKSGENTIGTFKGISGVIPTKITITTSSVQGVVGKEVTLKADIGVKEAGVPVTFNVAAGSKLNKDFIEEVTTNADGVATYSYTQYVAGLSDEVVAYPTGAPAVRSLATVYWGVDSILTVKAQDDKQGNSVANGASKVYKVTYKDPKTGTAVANQKMHVSFVENVGVTIDKMSKATVNGTNPTQLANGTAPMTAEVVTDSKGEATFTVSGHNTSVTPVVFLNQVVNNTDVKTWDATKLQAQAEKLVFGATQADYVIDVTREGGEEAARYEANGREYKVVLKTKDGKAAANEIVNVAFNEDIDRNINTNTKAYFTDDDKKVTGTAKQITVKTDAKGEATFTISSDDLKDYATPIVWLDINTSNAKDGNFDDGEPFKIAPISYFADAKLTEGAVKAYLVTTKDTAKVEFTGLETAVFKFTAANQSGKAMSLPAGYDRIEASFTVFNNGANEITVNGQVVSPNRSLTTSTISAVVPEIKVESVGNKTTSVEVKANGTAIPNATNKTDRPINLGNHTAKANFTSTLDAPNFVASTPVEWANLEKNTMKLTKYNGVIDYTKARFFVADEILKGGTGSLTAAQTYTETTLYDFERFIAGGSTVTFTKGTDGAHTIRLEVKGTGSTTGAVTTSDAFVAPTTVTPGVGTAESAKAAQFKSAAIVTSNFPSATLNLTVGSVATAPTAAINIDGTDTAEVIAGKINAALPTVVTATVVDNRVVITVKDTAATLTVTSTVAAFGSVVVSPTPAKVVAVGTATYTFTADIVDGQKVTVNGKVYTAGTVTNGTTFVASGTLAEDLTNLAVSVTVQDSSLSATSAATVLTLTEKAGQEGKASFTSIGIKN</sequence>
<dbReference type="InterPro" id="IPR001119">
    <property type="entry name" value="SLH_dom"/>
</dbReference>
<keyword evidence="1 2" id="KW-0732">Signal</keyword>
<feature type="chain" id="PRO_5037090412" description="SLH domain-containing protein" evidence="2">
    <location>
        <begin position="32"/>
        <end position="1130"/>
    </location>
</feature>
<comment type="caution">
    <text evidence="4">The sequence shown here is derived from an EMBL/GenBank/DDBJ whole genome shotgun (WGS) entry which is preliminary data.</text>
</comment>
<organism evidence="4 5">
    <name type="scientific">Sporosarcina limicola</name>
    <dbReference type="NCBI Taxonomy" id="34101"/>
    <lineage>
        <taxon>Bacteria</taxon>
        <taxon>Bacillati</taxon>
        <taxon>Bacillota</taxon>
        <taxon>Bacilli</taxon>
        <taxon>Bacillales</taxon>
        <taxon>Caryophanaceae</taxon>
        <taxon>Sporosarcina</taxon>
    </lineage>
</organism>
<dbReference type="Gene3D" id="2.60.40.1220">
    <property type="match status" value="1"/>
</dbReference>
<dbReference type="PANTHER" id="PTHR43308">
    <property type="entry name" value="OUTER MEMBRANE PROTEIN ALPHA-RELATED"/>
    <property type="match status" value="1"/>
</dbReference>
<reference evidence="4" key="1">
    <citation type="submission" date="2020-10" db="EMBL/GenBank/DDBJ databases">
        <title>Genomic Encyclopedia of Type Strains, Phase IV (KMG-IV): sequencing the most valuable type-strain genomes for metagenomic binning, comparative biology and taxonomic classification.</title>
        <authorList>
            <person name="Goeker M."/>
        </authorList>
    </citation>
    <scope>NUCLEOTIDE SEQUENCE</scope>
    <source>
        <strain evidence="4">DSM 13886</strain>
    </source>
</reference>
<evidence type="ECO:0000256" key="2">
    <source>
        <dbReference type="SAM" id="SignalP"/>
    </source>
</evidence>
<evidence type="ECO:0000256" key="1">
    <source>
        <dbReference type="ARBA" id="ARBA00022729"/>
    </source>
</evidence>
<evidence type="ECO:0000313" key="5">
    <source>
        <dbReference type="Proteomes" id="UP000658225"/>
    </source>
</evidence>
<protein>
    <recommendedName>
        <fullName evidence="3">SLH domain-containing protein</fullName>
    </recommendedName>
</protein>
<dbReference type="EMBL" id="JADBEL010000020">
    <property type="protein sequence ID" value="MBE1556053.1"/>
    <property type="molecule type" value="Genomic_DNA"/>
</dbReference>
<dbReference type="Proteomes" id="UP000658225">
    <property type="component" value="Unassembled WGS sequence"/>
</dbReference>
<dbReference type="RefSeq" id="WP_192599731.1">
    <property type="nucleotide sequence ID" value="NZ_JADBEL010000020.1"/>
</dbReference>
<keyword evidence="5" id="KW-1185">Reference proteome</keyword>
<proteinExistence type="predicted"/>
<dbReference type="InterPro" id="IPR014755">
    <property type="entry name" value="Cu-Rt/internalin_Ig-like"/>
</dbReference>
<dbReference type="PROSITE" id="PS51272">
    <property type="entry name" value="SLH"/>
    <property type="match status" value="1"/>
</dbReference>
<dbReference type="Pfam" id="PF00395">
    <property type="entry name" value="SLH"/>
    <property type="match status" value="1"/>
</dbReference>
<dbReference type="InterPro" id="IPR051465">
    <property type="entry name" value="Cell_Envelope_Struct_Comp"/>
</dbReference>
<feature type="signal peptide" evidence="2">
    <location>
        <begin position="1"/>
        <end position="31"/>
    </location>
</feature>
<accession>A0A927R5H7</accession>
<evidence type="ECO:0000313" key="4">
    <source>
        <dbReference type="EMBL" id="MBE1556053.1"/>
    </source>
</evidence>
<evidence type="ECO:0000259" key="3">
    <source>
        <dbReference type="PROSITE" id="PS51272"/>
    </source>
</evidence>